<evidence type="ECO:0000256" key="2">
    <source>
        <dbReference type="SAM" id="MobiDB-lite"/>
    </source>
</evidence>
<dbReference type="InterPro" id="IPR035984">
    <property type="entry name" value="Acyl-CoA-binding_sf"/>
</dbReference>
<dbReference type="PANTHER" id="PTHR23310:SF133">
    <property type="entry name" value="COA BINDING PROTEIN, PUTATIVE (AFU_ORTHOLOGUE AFUA_1G12300)-RELATED"/>
    <property type="match status" value="1"/>
</dbReference>
<dbReference type="Pfam" id="PF00887">
    <property type="entry name" value="ACBP"/>
    <property type="match status" value="1"/>
</dbReference>
<dbReference type="InterPro" id="IPR014352">
    <property type="entry name" value="FERM/acyl-CoA-bd_prot_sf"/>
</dbReference>
<protein>
    <submittedName>
        <fullName evidence="5">Acyl-CoA binding protein</fullName>
    </submittedName>
</protein>
<evidence type="ECO:0000313" key="6">
    <source>
        <dbReference type="Proteomes" id="UP000277580"/>
    </source>
</evidence>
<proteinExistence type="predicted"/>
<dbReference type="AlphaFoldDB" id="A0A3N4KKD5"/>
<evidence type="ECO:0000259" key="4">
    <source>
        <dbReference type="PROSITE" id="PS51228"/>
    </source>
</evidence>
<dbReference type="PROSITE" id="PS51228">
    <property type="entry name" value="ACB_2"/>
    <property type="match status" value="1"/>
</dbReference>
<dbReference type="STRING" id="1392247.A0A3N4KKD5"/>
<dbReference type="EMBL" id="ML119148">
    <property type="protein sequence ID" value="RPB09772.1"/>
    <property type="molecule type" value="Genomic_DNA"/>
</dbReference>
<evidence type="ECO:0000313" key="5">
    <source>
        <dbReference type="EMBL" id="RPB09772.1"/>
    </source>
</evidence>
<keyword evidence="3" id="KW-0812">Transmembrane</keyword>
<dbReference type="PANTHER" id="PTHR23310">
    <property type="entry name" value="ACYL-COA-BINDING PROTEIN, ACBP"/>
    <property type="match status" value="1"/>
</dbReference>
<dbReference type="Gene3D" id="1.20.80.10">
    <property type="match status" value="1"/>
</dbReference>
<sequence>MSDSVDRVFAHALQTVRKIPKTGSARPPADDRLRLYGLYKQSMEGDVKDVMDRPTNYGPESRPEIEKWDAWNAQSGLSKTEAKRLYIATLIEVCARDLVAELEFVWDQIRSNQSSLSAASPPHDRTQYPPELGVVSPNPFGEEEDEDSGVDADHRKWRRRIEQALAKMATEVTALRERMEDDAAFRRRGRLRGWFWWALGVLGRHVVVEVVFWGLLWVWMQKRGDRETVQALTRVVGWGRERVGEVGRWRRWVR</sequence>
<feature type="transmembrane region" description="Helical" evidence="3">
    <location>
        <begin position="194"/>
        <end position="220"/>
    </location>
</feature>
<dbReference type="GO" id="GO:0006631">
    <property type="term" value="P:fatty acid metabolic process"/>
    <property type="evidence" value="ECO:0007669"/>
    <property type="project" value="TreeGrafter"/>
</dbReference>
<gene>
    <name evidence="5" type="ORF">P167DRAFT_559946</name>
</gene>
<dbReference type="GO" id="GO:0000062">
    <property type="term" value="F:fatty-acyl-CoA binding"/>
    <property type="evidence" value="ECO:0007669"/>
    <property type="project" value="InterPro"/>
</dbReference>
<feature type="domain" description="ACB" evidence="4">
    <location>
        <begin position="5"/>
        <end position="100"/>
    </location>
</feature>
<dbReference type="OrthoDB" id="346910at2759"/>
<evidence type="ECO:0000256" key="1">
    <source>
        <dbReference type="ARBA" id="ARBA00023121"/>
    </source>
</evidence>
<dbReference type="InterPro" id="IPR000582">
    <property type="entry name" value="Acyl-CoA-binding_protein"/>
</dbReference>
<evidence type="ECO:0000256" key="3">
    <source>
        <dbReference type="SAM" id="Phobius"/>
    </source>
</evidence>
<dbReference type="Proteomes" id="UP000277580">
    <property type="component" value="Unassembled WGS sequence"/>
</dbReference>
<keyword evidence="1" id="KW-0446">Lipid-binding</keyword>
<feature type="compositionally biased region" description="Acidic residues" evidence="2">
    <location>
        <begin position="141"/>
        <end position="150"/>
    </location>
</feature>
<keyword evidence="3" id="KW-0472">Membrane</keyword>
<keyword evidence="6" id="KW-1185">Reference proteome</keyword>
<keyword evidence="3" id="KW-1133">Transmembrane helix</keyword>
<dbReference type="InParanoid" id="A0A3N4KKD5"/>
<reference evidence="5 6" key="1">
    <citation type="journal article" date="2018" name="Nat. Ecol. Evol.">
        <title>Pezizomycetes genomes reveal the molecular basis of ectomycorrhizal truffle lifestyle.</title>
        <authorList>
            <person name="Murat C."/>
            <person name="Payen T."/>
            <person name="Noel B."/>
            <person name="Kuo A."/>
            <person name="Morin E."/>
            <person name="Chen J."/>
            <person name="Kohler A."/>
            <person name="Krizsan K."/>
            <person name="Balestrini R."/>
            <person name="Da Silva C."/>
            <person name="Montanini B."/>
            <person name="Hainaut M."/>
            <person name="Levati E."/>
            <person name="Barry K.W."/>
            <person name="Belfiori B."/>
            <person name="Cichocki N."/>
            <person name="Clum A."/>
            <person name="Dockter R.B."/>
            <person name="Fauchery L."/>
            <person name="Guy J."/>
            <person name="Iotti M."/>
            <person name="Le Tacon F."/>
            <person name="Lindquist E.A."/>
            <person name="Lipzen A."/>
            <person name="Malagnac F."/>
            <person name="Mello A."/>
            <person name="Molinier V."/>
            <person name="Miyauchi S."/>
            <person name="Poulain J."/>
            <person name="Riccioni C."/>
            <person name="Rubini A."/>
            <person name="Sitrit Y."/>
            <person name="Splivallo R."/>
            <person name="Traeger S."/>
            <person name="Wang M."/>
            <person name="Zifcakova L."/>
            <person name="Wipf D."/>
            <person name="Zambonelli A."/>
            <person name="Paolocci F."/>
            <person name="Nowrousian M."/>
            <person name="Ottonello S."/>
            <person name="Baldrian P."/>
            <person name="Spatafora J.W."/>
            <person name="Henrissat B."/>
            <person name="Nagy L.G."/>
            <person name="Aury J.M."/>
            <person name="Wincker P."/>
            <person name="Grigoriev I.V."/>
            <person name="Bonfante P."/>
            <person name="Martin F.M."/>
        </authorList>
    </citation>
    <scope>NUCLEOTIDE SEQUENCE [LARGE SCALE GENOMIC DNA]</scope>
    <source>
        <strain evidence="5 6">CCBAS932</strain>
    </source>
</reference>
<dbReference type="SUPFAM" id="SSF47027">
    <property type="entry name" value="Acyl-CoA binding protein"/>
    <property type="match status" value="1"/>
</dbReference>
<organism evidence="5 6">
    <name type="scientific">Morchella conica CCBAS932</name>
    <dbReference type="NCBI Taxonomy" id="1392247"/>
    <lineage>
        <taxon>Eukaryota</taxon>
        <taxon>Fungi</taxon>
        <taxon>Dikarya</taxon>
        <taxon>Ascomycota</taxon>
        <taxon>Pezizomycotina</taxon>
        <taxon>Pezizomycetes</taxon>
        <taxon>Pezizales</taxon>
        <taxon>Morchellaceae</taxon>
        <taxon>Morchella</taxon>
    </lineage>
</organism>
<feature type="region of interest" description="Disordered" evidence="2">
    <location>
        <begin position="115"/>
        <end position="153"/>
    </location>
</feature>
<accession>A0A3N4KKD5</accession>
<name>A0A3N4KKD5_9PEZI</name>